<comment type="caution">
    <text evidence="2">The sequence shown here is derived from an EMBL/GenBank/DDBJ whole genome shotgun (WGS) entry which is preliminary data.</text>
</comment>
<feature type="transmembrane region" description="Helical" evidence="1">
    <location>
        <begin position="71"/>
        <end position="100"/>
    </location>
</feature>
<keyword evidence="1" id="KW-0812">Transmembrane</keyword>
<dbReference type="EMBL" id="LHQQ01000117">
    <property type="protein sequence ID" value="KOS41985.1"/>
    <property type="molecule type" value="Genomic_DNA"/>
</dbReference>
<feature type="transmembrane region" description="Helical" evidence="1">
    <location>
        <begin position="7"/>
        <end position="33"/>
    </location>
</feature>
<dbReference type="AlphaFoldDB" id="A0A0M9WEN2"/>
<reference evidence="2 3" key="1">
    <citation type="submission" date="2015-08" db="EMBL/GenBank/DDBJ databases">
        <title>Genome sequencing of Penicillium nordicum.</title>
        <authorList>
            <person name="Nguyen H.D."/>
            <person name="Seifert K.A."/>
        </authorList>
    </citation>
    <scope>NUCLEOTIDE SEQUENCE [LARGE SCALE GENOMIC DNA]</scope>
    <source>
        <strain evidence="2 3">DAOMC 185683</strain>
    </source>
</reference>
<gene>
    <name evidence="2" type="ORF">ACN38_g7142</name>
</gene>
<dbReference type="Proteomes" id="UP000037696">
    <property type="component" value="Unassembled WGS sequence"/>
</dbReference>
<evidence type="ECO:0000256" key="1">
    <source>
        <dbReference type="SAM" id="Phobius"/>
    </source>
</evidence>
<accession>A0A0M9WEN2</accession>
<sequence length="598" mass="67092">MCVELRFFYIPLSVFLLLFYGITDGVSMIYFVVSVTTTSITVGKAKGLHRHTHTHITRLRTEGPGWNSSTFFLITFSLFLVTLSLTVSKSIYISVVSLFLEMAETPTKLKELLVVTPHSRRVTHKRASIPSPELSSPDNICIMSPDAVFSSEQEVVRLSDSPLLAPSKNLFPLGEASINMRSQVPESESPVIQIPPSRHVVLPFNLREKRTFHHDSDQLMQLFPGTKKIVFDGYFLVFLLDSLPPKPWPLTIAGVRPYFTTDPNDEGPMPSMKRMSKSRLFIDAEIDVTHLPPSQVDNAFRLVFDFFTKAQISITQVQYWGNFFMIVLENEDTDLTAVPRSIGCCTCFYLFDNEVRRPTQDQLPARRLTESTGDVVDNSKYDILRPGVMLSSGMRSPTEHEYLSTSGALIEDSNSGKRYITVASHGFPYGDKVFHPSANGEEIGQIIMKITHTDVAMAKLHDDVPYVNDTFESSIEGMQPTQLRNFATVDSLMPGDMVYMNSPFVGYSEGVCGPHTRDRIPCDDPSQPSFQWVRTRWCYMGQGSTESLQDGVCGSAIWDNDGNVIGFFRFAPASGHFLDWSFCVGADHVIERGFKIAK</sequence>
<organism evidence="2 3">
    <name type="scientific">Penicillium nordicum</name>
    <dbReference type="NCBI Taxonomy" id="229535"/>
    <lineage>
        <taxon>Eukaryota</taxon>
        <taxon>Fungi</taxon>
        <taxon>Dikarya</taxon>
        <taxon>Ascomycota</taxon>
        <taxon>Pezizomycotina</taxon>
        <taxon>Eurotiomycetes</taxon>
        <taxon>Eurotiomycetidae</taxon>
        <taxon>Eurotiales</taxon>
        <taxon>Aspergillaceae</taxon>
        <taxon>Penicillium</taxon>
    </lineage>
</organism>
<keyword evidence="3" id="KW-1185">Reference proteome</keyword>
<dbReference type="STRING" id="229535.A0A0M9WEN2"/>
<protein>
    <submittedName>
        <fullName evidence="2">Uncharacterized protein</fullName>
    </submittedName>
</protein>
<keyword evidence="1" id="KW-1133">Transmembrane helix</keyword>
<name>A0A0M9WEN2_9EURO</name>
<evidence type="ECO:0000313" key="2">
    <source>
        <dbReference type="EMBL" id="KOS41985.1"/>
    </source>
</evidence>
<dbReference type="OrthoDB" id="4155294at2759"/>
<keyword evidence="1" id="KW-0472">Membrane</keyword>
<proteinExistence type="predicted"/>
<evidence type="ECO:0000313" key="3">
    <source>
        <dbReference type="Proteomes" id="UP000037696"/>
    </source>
</evidence>